<keyword evidence="3" id="KW-0862">Zinc</keyword>
<organism evidence="6 7">
    <name type="scientific">Gymnopus androsaceus JB14</name>
    <dbReference type="NCBI Taxonomy" id="1447944"/>
    <lineage>
        <taxon>Eukaryota</taxon>
        <taxon>Fungi</taxon>
        <taxon>Dikarya</taxon>
        <taxon>Basidiomycota</taxon>
        <taxon>Agaricomycotina</taxon>
        <taxon>Agaricomycetes</taxon>
        <taxon>Agaricomycetidae</taxon>
        <taxon>Agaricales</taxon>
        <taxon>Marasmiineae</taxon>
        <taxon>Omphalotaceae</taxon>
        <taxon>Gymnopus</taxon>
    </lineage>
</organism>
<evidence type="ECO:0000313" key="6">
    <source>
        <dbReference type="EMBL" id="KAE9405094.1"/>
    </source>
</evidence>
<proteinExistence type="predicted"/>
<dbReference type="Gene3D" id="6.10.140.2220">
    <property type="match status" value="1"/>
</dbReference>
<dbReference type="GO" id="GO:0000981">
    <property type="term" value="F:DNA-binding transcription factor activity, RNA polymerase II-specific"/>
    <property type="evidence" value="ECO:0007669"/>
    <property type="project" value="TreeGrafter"/>
</dbReference>
<dbReference type="OrthoDB" id="432970at2759"/>
<keyword evidence="1" id="KW-0479">Metal-binding</keyword>
<evidence type="ECO:0000256" key="1">
    <source>
        <dbReference type="ARBA" id="ARBA00022723"/>
    </source>
</evidence>
<evidence type="ECO:0000259" key="5">
    <source>
        <dbReference type="PROSITE" id="PS50865"/>
    </source>
</evidence>
<dbReference type="InterPro" id="IPR002893">
    <property type="entry name" value="Znf_MYND"/>
</dbReference>
<evidence type="ECO:0000256" key="4">
    <source>
        <dbReference type="PROSITE-ProRule" id="PRU00134"/>
    </source>
</evidence>
<sequence length="217" mass="24690">MTSLLLSCNNCKNWEKLQACSNCKTARYCSKECQKQDWELHKSACKLYTDSNTVESKLQRYLRLWIARFHVSLTHAIVPALELQKNPTNIDNFGMIIHLQPRKHRESGSRFTLQSATIVPMAQLKLLYEGAAGGNAILQEHARQRAALQKKSAAREDYATIVVIAQNTGPGNRLDVEMSFTPISLTRSFIQNPRFSDPTLAWRETLMVQVENNTPNR</sequence>
<dbReference type="GO" id="GO:0005634">
    <property type="term" value="C:nucleus"/>
    <property type="evidence" value="ECO:0007669"/>
    <property type="project" value="TreeGrafter"/>
</dbReference>
<protein>
    <recommendedName>
        <fullName evidence="5">MYND-type domain-containing protein</fullName>
    </recommendedName>
</protein>
<dbReference type="EMBL" id="ML769411">
    <property type="protein sequence ID" value="KAE9405094.1"/>
    <property type="molecule type" value="Genomic_DNA"/>
</dbReference>
<dbReference type="AlphaFoldDB" id="A0A6A4I8H5"/>
<gene>
    <name evidence="6" type="ORF">BT96DRAFT_916292</name>
</gene>
<dbReference type="PANTHER" id="PTHR10237:SF14">
    <property type="entry name" value="MYND-TYPE DOMAIN-CONTAINING PROTEIN"/>
    <property type="match status" value="1"/>
</dbReference>
<evidence type="ECO:0000313" key="7">
    <source>
        <dbReference type="Proteomes" id="UP000799118"/>
    </source>
</evidence>
<dbReference type="PANTHER" id="PTHR10237">
    <property type="entry name" value="DEFORMED EPIDERMAL AUTOREGULATORY FACTOR 1 HOMOLOG SUPPRESSIN"/>
    <property type="match status" value="1"/>
</dbReference>
<dbReference type="SUPFAM" id="SSF144232">
    <property type="entry name" value="HIT/MYND zinc finger-like"/>
    <property type="match status" value="1"/>
</dbReference>
<feature type="domain" description="MYND-type" evidence="5">
    <location>
        <begin position="8"/>
        <end position="45"/>
    </location>
</feature>
<evidence type="ECO:0000256" key="2">
    <source>
        <dbReference type="ARBA" id="ARBA00022771"/>
    </source>
</evidence>
<reference evidence="6" key="1">
    <citation type="journal article" date="2019" name="Environ. Microbiol.">
        <title>Fungal ecological strategies reflected in gene transcription - a case study of two litter decomposers.</title>
        <authorList>
            <person name="Barbi F."/>
            <person name="Kohler A."/>
            <person name="Barry K."/>
            <person name="Baskaran P."/>
            <person name="Daum C."/>
            <person name="Fauchery L."/>
            <person name="Ihrmark K."/>
            <person name="Kuo A."/>
            <person name="LaButti K."/>
            <person name="Lipzen A."/>
            <person name="Morin E."/>
            <person name="Grigoriev I.V."/>
            <person name="Henrissat B."/>
            <person name="Lindahl B."/>
            <person name="Martin F."/>
        </authorList>
    </citation>
    <scope>NUCLEOTIDE SEQUENCE</scope>
    <source>
        <strain evidence="6">JB14</strain>
    </source>
</reference>
<keyword evidence="2 4" id="KW-0863">Zinc-finger</keyword>
<dbReference type="InterPro" id="IPR024119">
    <property type="entry name" value="TF_DEAF-1"/>
</dbReference>
<name>A0A6A4I8H5_9AGAR</name>
<dbReference type="GO" id="GO:0008270">
    <property type="term" value="F:zinc ion binding"/>
    <property type="evidence" value="ECO:0007669"/>
    <property type="project" value="UniProtKB-KW"/>
</dbReference>
<dbReference type="PROSITE" id="PS50865">
    <property type="entry name" value="ZF_MYND_2"/>
    <property type="match status" value="1"/>
</dbReference>
<keyword evidence="7" id="KW-1185">Reference proteome</keyword>
<evidence type="ECO:0000256" key="3">
    <source>
        <dbReference type="ARBA" id="ARBA00022833"/>
    </source>
</evidence>
<dbReference type="Pfam" id="PF01753">
    <property type="entry name" value="zf-MYND"/>
    <property type="match status" value="1"/>
</dbReference>
<dbReference type="Proteomes" id="UP000799118">
    <property type="component" value="Unassembled WGS sequence"/>
</dbReference>
<accession>A0A6A4I8H5</accession>
<dbReference type="PROSITE" id="PS01360">
    <property type="entry name" value="ZF_MYND_1"/>
    <property type="match status" value="1"/>
</dbReference>